<dbReference type="RefSeq" id="WP_105015587.1">
    <property type="nucleotide sequence ID" value="NZ_MSCN01000001.1"/>
</dbReference>
<feature type="chain" id="PRO_5015603495" description="DUF4302 domain-containing protein" evidence="1">
    <location>
        <begin position="25"/>
        <end position="422"/>
    </location>
</feature>
<name>A0A2S7WMZ2_9FLAO</name>
<protein>
    <recommendedName>
        <fullName evidence="4">DUF4302 domain-containing protein</fullName>
    </recommendedName>
</protein>
<organism evidence="2 3">
    <name type="scientific">Polaribacter porphyrae</name>
    <dbReference type="NCBI Taxonomy" id="1137780"/>
    <lineage>
        <taxon>Bacteria</taxon>
        <taxon>Pseudomonadati</taxon>
        <taxon>Bacteroidota</taxon>
        <taxon>Flavobacteriia</taxon>
        <taxon>Flavobacteriales</taxon>
        <taxon>Flavobacteriaceae</taxon>
    </lineage>
</organism>
<comment type="caution">
    <text evidence="2">The sequence shown here is derived from an EMBL/GenBank/DDBJ whole genome shotgun (WGS) entry which is preliminary data.</text>
</comment>
<evidence type="ECO:0000313" key="3">
    <source>
        <dbReference type="Proteomes" id="UP000238882"/>
    </source>
</evidence>
<sequence length="422" mass="48387">MKNHIKNNLLKAWLCIILVSFVFSCQENTPEELFTEPPTKRLNSKEQEVRNLLKASKDGWKVTYFTDSTKLGGYTFLFDFEDDKIVKMASDFKNNLTAKKSEYDIVVGSTIKLSFTTKNVIHDLSDSDLYPDSDFIGQGYKGDFEFLYYGKDGEDLIFRTNRSFIELRFKKASADDWKNLSKHKEIQKAISGETLSFIIKDKTYKFSYNNARRFATNIDKSNAYNFAVGFSATGILIKPSIKVGEKQYHTFKLSNDKRQLVSEDGKFIIYILSPPINMNLLWTIEAKAPNVSPLFLAEFNKVKAANTTRYPTEKLSEKIRIGTARIRGVALPGIYFRSNTATGGYPSQFVVSYQGVPGKADQLHIEKLFGLFNWRFYTHLLPMVDIIAKNAPYKTEPTPIANPRQVKLTSTKNRKIWFIIKR</sequence>
<dbReference type="AlphaFoldDB" id="A0A2S7WMZ2"/>
<evidence type="ECO:0000256" key="1">
    <source>
        <dbReference type="SAM" id="SignalP"/>
    </source>
</evidence>
<feature type="signal peptide" evidence="1">
    <location>
        <begin position="1"/>
        <end position="24"/>
    </location>
</feature>
<accession>A0A2S7WMZ2</accession>
<proteinExistence type="predicted"/>
<dbReference type="OrthoDB" id="1150854at2"/>
<keyword evidence="3" id="KW-1185">Reference proteome</keyword>
<dbReference type="PROSITE" id="PS51257">
    <property type="entry name" value="PROKAR_LIPOPROTEIN"/>
    <property type="match status" value="1"/>
</dbReference>
<dbReference type="Proteomes" id="UP000238882">
    <property type="component" value="Unassembled WGS sequence"/>
</dbReference>
<evidence type="ECO:0000313" key="2">
    <source>
        <dbReference type="EMBL" id="PQJ78985.1"/>
    </source>
</evidence>
<gene>
    <name evidence="2" type="ORF">BTO18_07260</name>
</gene>
<dbReference type="EMBL" id="MSCN01000001">
    <property type="protein sequence ID" value="PQJ78985.1"/>
    <property type="molecule type" value="Genomic_DNA"/>
</dbReference>
<keyword evidence="1" id="KW-0732">Signal</keyword>
<evidence type="ECO:0008006" key="4">
    <source>
        <dbReference type="Google" id="ProtNLM"/>
    </source>
</evidence>
<reference evidence="2 3" key="1">
    <citation type="submission" date="2016-12" db="EMBL/GenBank/DDBJ databases">
        <title>Trade-off between light-utilization and light-protection in marine flavobacteria.</title>
        <authorList>
            <person name="Kumagai Y."/>
            <person name="Yoshizawa S."/>
            <person name="Kogure K."/>
            <person name="Iwasaki W."/>
        </authorList>
    </citation>
    <scope>NUCLEOTIDE SEQUENCE [LARGE SCALE GENOMIC DNA]</scope>
    <source>
        <strain evidence="2 3">NBRC 108759</strain>
    </source>
</reference>
<dbReference type="Pfam" id="PF14135">
    <property type="entry name" value="DUF4302"/>
    <property type="match status" value="1"/>
</dbReference>
<dbReference type="InterPro" id="IPR025396">
    <property type="entry name" value="DUF4302"/>
</dbReference>